<feature type="transmembrane region" description="Helical" evidence="1">
    <location>
        <begin position="191"/>
        <end position="210"/>
    </location>
</feature>
<feature type="transmembrane region" description="Helical" evidence="1">
    <location>
        <begin position="109"/>
        <end position="132"/>
    </location>
</feature>
<dbReference type="Gene3D" id="1.20.1070.10">
    <property type="entry name" value="Rhodopsin 7-helix transmembrane proteins"/>
    <property type="match status" value="1"/>
</dbReference>
<evidence type="ECO:0008006" key="4">
    <source>
        <dbReference type="Google" id="ProtNLM"/>
    </source>
</evidence>
<dbReference type="PANTHER" id="PTHR22718">
    <property type="entry name" value="SERPENTINE RECEPTOR, CLASS X"/>
    <property type="match status" value="1"/>
</dbReference>
<evidence type="ECO:0000313" key="3">
    <source>
        <dbReference type="Proteomes" id="UP001620626"/>
    </source>
</evidence>
<evidence type="ECO:0000256" key="1">
    <source>
        <dbReference type="SAM" id="Phobius"/>
    </source>
</evidence>
<dbReference type="EMBL" id="JBICBT010000689">
    <property type="protein sequence ID" value="KAL3105246.1"/>
    <property type="molecule type" value="Genomic_DNA"/>
</dbReference>
<dbReference type="PANTHER" id="PTHR22718:SF11">
    <property type="entry name" value="7TM GPCR SERPENTINE RECEPTOR CLASS X (SRX) DOMAIN-CONTAINING PROTEIN"/>
    <property type="match status" value="1"/>
</dbReference>
<dbReference type="SUPFAM" id="SSF81321">
    <property type="entry name" value="Family A G protein-coupled receptor-like"/>
    <property type="match status" value="1"/>
</dbReference>
<gene>
    <name evidence="2" type="ORF">niasHT_029705</name>
</gene>
<protein>
    <recommendedName>
        <fullName evidence="4">G-protein coupled receptors family 1 profile domain-containing protein</fullName>
    </recommendedName>
</protein>
<dbReference type="AlphaFoldDB" id="A0ABD2KQT1"/>
<keyword evidence="1" id="KW-0812">Transmembrane</keyword>
<feature type="transmembrane region" description="Helical" evidence="1">
    <location>
        <begin position="241"/>
        <end position="264"/>
    </location>
</feature>
<feature type="transmembrane region" description="Helical" evidence="1">
    <location>
        <begin position="138"/>
        <end position="164"/>
    </location>
</feature>
<keyword evidence="1" id="KW-0472">Membrane</keyword>
<feature type="transmembrane region" description="Helical" evidence="1">
    <location>
        <begin position="294"/>
        <end position="312"/>
    </location>
</feature>
<keyword evidence="3" id="KW-1185">Reference proteome</keyword>
<proteinExistence type="predicted"/>
<organism evidence="2 3">
    <name type="scientific">Heterodera trifolii</name>
    <dbReference type="NCBI Taxonomy" id="157864"/>
    <lineage>
        <taxon>Eukaryota</taxon>
        <taxon>Metazoa</taxon>
        <taxon>Ecdysozoa</taxon>
        <taxon>Nematoda</taxon>
        <taxon>Chromadorea</taxon>
        <taxon>Rhabditida</taxon>
        <taxon>Tylenchina</taxon>
        <taxon>Tylenchomorpha</taxon>
        <taxon>Tylenchoidea</taxon>
        <taxon>Heteroderidae</taxon>
        <taxon>Heteroderinae</taxon>
        <taxon>Heterodera</taxon>
    </lineage>
</organism>
<comment type="caution">
    <text evidence="2">The sequence shown here is derived from an EMBL/GenBank/DDBJ whole genome shotgun (WGS) entry which is preliminary data.</text>
</comment>
<feature type="transmembrane region" description="Helical" evidence="1">
    <location>
        <begin position="341"/>
        <end position="361"/>
    </location>
</feature>
<keyword evidence="1" id="KW-1133">Transmembrane helix</keyword>
<name>A0ABD2KQT1_9BILA</name>
<sequence>MGGDNVTLFSTITPGFDNHPNDSLPSLLINDIEMMAHFNKSGGAIGNTSISFNFTTNASTNLLAHPMKLNSFSLMNIMICAPMLVLQLMTLPIFLIYPNYRRNVCFRILFTNGVTDCLQLAPMLIFAILNLITNHIPIWFQMFCGSIVINAWNLLVMQHLLLAINRLIVIMRARFLGSSFFKLDEETEAKLFNAAHAFCWTLFLLIIMLHQTDLMGDLFYPGTSQFVFDIKKPYTQTIRDVFWWATVVMPIICLIIYMAIILMAKMSRNSIHQGDDKIIATRPPPLLSDYERRLLIQAFILYLVMVLLIIAWNSFSTCNGEICEGKILKVIPVSLSRTNHVYLIEGPWMIYCGLNPILFLAMNREFRKRFMKLYNFQNLPIPSPIPLLFQAAFKSEMNPSGFFFVLAVLFLVKVDFLQSVYNEQKARQVLQKHASQFQQHCKNARRGSAVAKCCSAIKGVMGRFKSQKKAMNQILAKCKAGTTQTEAQQMRTKLEGSRKLQNCGQFKSQIQQKFSELKQYCNNGAENEQENDA</sequence>
<evidence type="ECO:0000313" key="2">
    <source>
        <dbReference type="EMBL" id="KAL3105246.1"/>
    </source>
</evidence>
<dbReference type="Proteomes" id="UP001620626">
    <property type="component" value="Unassembled WGS sequence"/>
</dbReference>
<feature type="transmembrane region" description="Helical" evidence="1">
    <location>
        <begin position="72"/>
        <end position="97"/>
    </location>
</feature>
<accession>A0ABD2KQT1</accession>
<reference evidence="2 3" key="1">
    <citation type="submission" date="2024-10" db="EMBL/GenBank/DDBJ databases">
        <authorList>
            <person name="Kim D."/>
        </authorList>
    </citation>
    <scope>NUCLEOTIDE SEQUENCE [LARGE SCALE GENOMIC DNA]</scope>
    <source>
        <strain evidence="2">BH-2024</strain>
    </source>
</reference>